<evidence type="ECO:0000313" key="2">
    <source>
        <dbReference type="Proteomes" id="UP001645038"/>
    </source>
</evidence>
<dbReference type="Proteomes" id="UP001645038">
    <property type="component" value="Unassembled WGS sequence"/>
</dbReference>
<dbReference type="Pfam" id="PF09981">
    <property type="entry name" value="DUF2218"/>
    <property type="match status" value="1"/>
</dbReference>
<organism evidence="1 2">
    <name type="scientific">Halomonas colorata</name>
    <dbReference type="NCBI Taxonomy" id="2742615"/>
    <lineage>
        <taxon>Bacteria</taxon>
        <taxon>Pseudomonadati</taxon>
        <taxon>Pseudomonadota</taxon>
        <taxon>Gammaproteobacteria</taxon>
        <taxon>Oceanospirillales</taxon>
        <taxon>Halomonadaceae</taxon>
        <taxon>Halomonas</taxon>
    </lineage>
</organism>
<evidence type="ECO:0000313" key="1">
    <source>
        <dbReference type="EMBL" id="MBE0462537.1"/>
    </source>
</evidence>
<name>A0ABR9FV70_9GAMM</name>
<proteinExistence type="predicted"/>
<protein>
    <submittedName>
        <fullName evidence="1">DUF2218 domain-containing protein</fullName>
    </submittedName>
</protein>
<dbReference type="RefSeq" id="WP_192537023.1">
    <property type="nucleotide sequence ID" value="NZ_RRZB01000005.1"/>
</dbReference>
<reference evidence="1 2" key="1">
    <citation type="submission" date="2020-07" db="EMBL/GenBank/DDBJ databases">
        <title>Halophilic bacteria isolated from french cheeses.</title>
        <authorList>
            <person name="Kothe C.I."/>
            <person name="Farah-Kraiem B."/>
            <person name="Renault P."/>
            <person name="Dridi B."/>
        </authorList>
    </citation>
    <scope>NUCLEOTIDE SEQUENCE [LARGE SCALE GENOMIC DNA]</scope>
    <source>
        <strain evidence="1 2">FME20</strain>
    </source>
</reference>
<comment type="caution">
    <text evidence="1">The sequence shown here is derived from an EMBL/GenBank/DDBJ whole genome shotgun (WGS) entry which is preliminary data.</text>
</comment>
<accession>A0ABR9FV70</accession>
<gene>
    <name evidence="1" type="ORF">EI547_03565</name>
</gene>
<sequence length="94" mass="10789">MIQTRTTLETPNASRYITRLCKHWGHKFSVDFDAQRGHIDFGGSSCELQAGDMVLHVSVFAPEAELNEMENVVAEHIQRFAPRGEELQFAWERI</sequence>
<dbReference type="EMBL" id="RRZB01000005">
    <property type="protein sequence ID" value="MBE0462537.1"/>
    <property type="molecule type" value="Genomic_DNA"/>
</dbReference>
<keyword evidence="2" id="KW-1185">Reference proteome</keyword>
<dbReference type="InterPro" id="IPR014543">
    <property type="entry name" value="UCP028291"/>
</dbReference>
<dbReference type="PIRSF" id="PIRSF028291">
    <property type="entry name" value="UCP028291"/>
    <property type="match status" value="1"/>
</dbReference>
<dbReference type="Gene3D" id="3.30.310.50">
    <property type="entry name" value="Alpha-D-phosphohexomutase, C-terminal domain"/>
    <property type="match status" value="1"/>
</dbReference>